<proteinExistence type="inferred from homology"/>
<dbReference type="AlphaFoldDB" id="A0A3G4RJD9"/>
<dbReference type="Gene3D" id="3.40.50.300">
    <property type="entry name" value="P-loop containing nucleotide triphosphate hydrolases"/>
    <property type="match status" value="1"/>
</dbReference>
<dbReference type="GO" id="GO:0005524">
    <property type="term" value="F:ATP binding"/>
    <property type="evidence" value="ECO:0007669"/>
    <property type="project" value="InterPro"/>
</dbReference>
<accession>A0A3G4RJD9</accession>
<dbReference type="SUPFAM" id="SSF52540">
    <property type="entry name" value="P-loop containing nucleoside triphosphate hydrolases"/>
    <property type="match status" value="1"/>
</dbReference>
<feature type="domain" description="CagE TrbE VirB component of type IV transporter system central" evidence="2">
    <location>
        <begin position="167"/>
        <end position="330"/>
    </location>
</feature>
<dbReference type="Pfam" id="PF03135">
    <property type="entry name" value="CagE_TrbE_VirB"/>
    <property type="match status" value="1"/>
</dbReference>
<evidence type="ECO:0000256" key="1">
    <source>
        <dbReference type="ARBA" id="ARBA00006512"/>
    </source>
</evidence>
<name>A0A3G4RJD9_KLEPN</name>
<dbReference type="InterPro" id="IPR051162">
    <property type="entry name" value="T4SS_component"/>
</dbReference>
<comment type="similarity">
    <text evidence="1">Belongs to the TrbE/VirB4 family.</text>
</comment>
<dbReference type="EMBL" id="MK079571">
    <property type="protein sequence ID" value="AYU65771.1"/>
    <property type="molecule type" value="Genomic_DNA"/>
</dbReference>
<organism evidence="3">
    <name type="scientific">Klebsiella pneumoniae</name>
    <dbReference type="NCBI Taxonomy" id="573"/>
    <lineage>
        <taxon>Bacteria</taxon>
        <taxon>Pseudomonadati</taxon>
        <taxon>Pseudomonadota</taxon>
        <taxon>Gammaproteobacteria</taxon>
        <taxon>Enterobacterales</taxon>
        <taxon>Enterobacteriaceae</taxon>
        <taxon>Klebsiella/Raoultella group</taxon>
        <taxon>Klebsiella</taxon>
        <taxon>Klebsiella pneumoniae complex</taxon>
    </lineage>
</organism>
<sequence>MPQVMEIPAYFQHVTENIIATESGDLMVSFVIPGMPYQATEDINLYQQFTKMKDFLVSIGSQYGNRMGLWTHFIKRKRTLTTKYKSSSTFCNRFYDAYCATFGGEEFYSNEYRLTLILKSLRGEPLDDAIKTMESVINRTTKFLKPFGASVLGVKEVANENTIYYRSEIGEFFYYLVNHREGVVKVSATSLQQSIDTADVRYGYDTALLKSRGDEAQYYFTGMTIKEFPLKMHEESFNCLLTTRAEFIVAQSGYFITQQRSLKKTDNQRKKLISQKFMPEEDKEEIALANSSLSRSEIYYLEYHCAVVVFGDSAKDAREKGSQVENDISTNTGMKMLWSTHELKRVFESVMPGFDKRPMSSIRSTSLLACMFSCHANSEGKQYGNPLGDGTAIMPLKSDSDSIYWFNSHYSPPNEDNVGDALSGHMMILGTTGAGKTTLESALAAFLQRFDPYMFVIDYKKSASLPLKCFGGTYFELELGKYTGLQPFQLMEVPSDELRHTMYELVGTCVRISGGNATAFAEEIKAMVDAVFTLPLPMRRFSAMAGQAGHSEVLNYLMSWMNDGQFAWVTDSPVNKFNPLEFKKVGFDTTSILSSKQPIAEPILDMLFYYKDLMETSGHPLLTICEEFWMPANYPSTQKRLKDTLKSGRMRFETLWLISQSPKDAVNCAIFDELVEQTQTKILLAVNSNNYANFEKVGVTRKEFAKLSLITKEDRRFLIKQSNSSCFARMDLTGFDDFIPVLSSDQRGLIIYREIEDKYQTTDPEVCIPLFLEEYKRRKAEMRLPVVDEEQ</sequence>
<geneLocation type="plasmid" evidence="3">
    <name>pHNBF16</name>
</geneLocation>
<dbReference type="InterPro" id="IPR027417">
    <property type="entry name" value="P-loop_NTPase"/>
</dbReference>
<protein>
    <recommendedName>
        <fullName evidence="2">CagE TrbE VirB component of type IV transporter system central domain-containing protein</fullName>
    </recommendedName>
</protein>
<dbReference type="PANTHER" id="PTHR30121">
    <property type="entry name" value="UNCHARACTERIZED PROTEIN YJGR-RELATED"/>
    <property type="match status" value="1"/>
</dbReference>
<reference evidence="3" key="1">
    <citation type="submission" date="2018-10" db="EMBL/GenBank/DDBJ databases">
        <title>Complete sequence of plasmid pHNBF16.</title>
        <authorList>
            <person name="Liu J.H."/>
            <person name="Huang X."/>
            <person name="Luo J."/>
        </authorList>
    </citation>
    <scope>NUCLEOTIDE SEQUENCE</scope>
    <source>
        <strain evidence="3">6BF16CTX</strain>
        <plasmid evidence="3">pHNBF16</plasmid>
    </source>
</reference>
<dbReference type="PANTHER" id="PTHR30121:SF6">
    <property type="entry name" value="SLR6007 PROTEIN"/>
    <property type="match status" value="1"/>
</dbReference>
<keyword evidence="3" id="KW-0614">Plasmid</keyword>
<evidence type="ECO:0000259" key="2">
    <source>
        <dbReference type="Pfam" id="PF03135"/>
    </source>
</evidence>
<evidence type="ECO:0000313" key="3">
    <source>
        <dbReference type="EMBL" id="AYU65771.1"/>
    </source>
</evidence>
<dbReference type="InterPro" id="IPR018145">
    <property type="entry name" value="CagE_TrbE_VirB_cntrl_dom"/>
</dbReference>